<gene>
    <name evidence="1" type="ORF">H9945_05525</name>
</gene>
<comment type="caution">
    <text evidence="1">The sequence shown here is derived from an EMBL/GenBank/DDBJ whole genome shotgun (WGS) entry which is preliminary data.</text>
</comment>
<dbReference type="EMBL" id="DWYG01000085">
    <property type="protein sequence ID" value="HJB41943.1"/>
    <property type="molecule type" value="Genomic_DNA"/>
</dbReference>
<sequence>MPEPQQDARLAALAAFLQKAPALAGIRPIWVDNLPAQPFSGGLFPGGRQPVALLADLLGRRRMRWRETFALRLKLPHGRGSAPANAARLRSLAAWVAAESAAGKAPLFGNTDPGSETLAALAGSLETAGDIGTAVYCVTLRAEYTELYEGGQI</sequence>
<accession>A0A9D2S2Q2</accession>
<dbReference type="Proteomes" id="UP000886803">
    <property type="component" value="Unassembled WGS sequence"/>
</dbReference>
<evidence type="ECO:0000313" key="2">
    <source>
        <dbReference type="Proteomes" id="UP000886803"/>
    </source>
</evidence>
<reference evidence="1" key="2">
    <citation type="submission" date="2021-04" db="EMBL/GenBank/DDBJ databases">
        <authorList>
            <person name="Gilroy R."/>
        </authorList>
    </citation>
    <scope>NUCLEOTIDE SEQUENCE</scope>
    <source>
        <strain evidence="1">ChiBcec8-13705</strain>
    </source>
</reference>
<evidence type="ECO:0000313" key="1">
    <source>
        <dbReference type="EMBL" id="HJB41943.1"/>
    </source>
</evidence>
<organism evidence="1 2">
    <name type="scientific">Candidatus Gemmiger avicola</name>
    <dbReference type="NCBI Taxonomy" id="2838605"/>
    <lineage>
        <taxon>Bacteria</taxon>
        <taxon>Bacillati</taxon>
        <taxon>Bacillota</taxon>
        <taxon>Clostridia</taxon>
        <taxon>Eubacteriales</taxon>
        <taxon>Gemmiger</taxon>
    </lineage>
</organism>
<reference evidence="1" key="1">
    <citation type="journal article" date="2021" name="PeerJ">
        <title>Extensive microbial diversity within the chicken gut microbiome revealed by metagenomics and culture.</title>
        <authorList>
            <person name="Gilroy R."/>
            <person name="Ravi A."/>
            <person name="Getino M."/>
            <person name="Pursley I."/>
            <person name="Horton D.L."/>
            <person name="Alikhan N.F."/>
            <person name="Baker D."/>
            <person name="Gharbi K."/>
            <person name="Hall N."/>
            <person name="Watson M."/>
            <person name="Adriaenssens E.M."/>
            <person name="Foster-Nyarko E."/>
            <person name="Jarju S."/>
            <person name="Secka A."/>
            <person name="Antonio M."/>
            <person name="Oren A."/>
            <person name="Chaudhuri R.R."/>
            <person name="La Ragione R."/>
            <person name="Hildebrand F."/>
            <person name="Pallen M.J."/>
        </authorList>
    </citation>
    <scope>NUCLEOTIDE SEQUENCE</scope>
    <source>
        <strain evidence="1">ChiBcec8-13705</strain>
    </source>
</reference>
<dbReference type="AlphaFoldDB" id="A0A9D2S2Q2"/>
<proteinExistence type="predicted"/>
<protein>
    <submittedName>
        <fullName evidence="1">Uncharacterized protein</fullName>
    </submittedName>
</protein>
<name>A0A9D2S2Q2_9FIRM</name>